<protein>
    <submittedName>
        <fullName evidence="1">Uncharacterized protein</fullName>
    </submittedName>
</protein>
<dbReference type="OrthoDB" id="2142040at2759"/>
<dbReference type="Pfam" id="PF11901">
    <property type="entry name" value="DM9"/>
    <property type="match status" value="1"/>
</dbReference>
<dbReference type="FunCoup" id="A0A7M7KAE9">
    <property type="interactions" value="65"/>
</dbReference>
<organism evidence="1 2">
    <name type="scientific">Varroa destructor</name>
    <name type="common">Honeybee mite</name>
    <dbReference type="NCBI Taxonomy" id="109461"/>
    <lineage>
        <taxon>Eukaryota</taxon>
        <taxon>Metazoa</taxon>
        <taxon>Ecdysozoa</taxon>
        <taxon>Arthropoda</taxon>
        <taxon>Chelicerata</taxon>
        <taxon>Arachnida</taxon>
        <taxon>Acari</taxon>
        <taxon>Parasitiformes</taxon>
        <taxon>Mesostigmata</taxon>
        <taxon>Gamasina</taxon>
        <taxon>Dermanyssoidea</taxon>
        <taxon>Varroidae</taxon>
        <taxon>Varroa</taxon>
    </lineage>
</organism>
<dbReference type="RefSeq" id="XP_022663978.1">
    <property type="nucleotide sequence ID" value="XM_022808243.1"/>
</dbReference>
<evidence type="ECO:0000313" key="1">
    <source>
        <dbReference type="EnsemblMetazoa" id="XP_022663978"/>
    </source>
</evidence>
<proteinExistence type="predicted"/>
<dbReference type="EnsemblMetazoa" id="XM_022808243">
    <property type="protein sequence ID" value="XP_022663978"/>
    <property type="gene ID" value="LOC111251569"/>
</dbReference>
<dbReference type="GeneID" id="111251569"/>
<dbReference type="AlphaFoldDB" id="A0A7M7KAE9"/>
<keyword evidence="2" id="KW-1185">Reference proteome</keyword>
<accession>A0A7M7KAE9</accession>
<dbReference type="InParanoid" id="A0A7M7KAE9"/>
<name>A0A7M7KAE9_VARDE</name>
<dbReference type="Proteomes" id="UP000594260">
    <property type="component" value="Unplaced"/>
</dbReference>
<evidence type="ECO:0000313" key="2">
    <source>
        <dbReference type="Proteomes" id="UP000594260"/>
    </source>
</evidence>
<dbReference type="PANTHER" id="PTHR31649">
    <property type="entry name" value="AGAP009604-PA"/>
    <property type="match status" value="1"/>
</dbReference>
<sequence>MMTYCGPRTYRALCQWVPTSGSHIPLHAVYGGNDSTGETLYIGRSKHDEDIIPGKVVPSHQCCYVPWGGEENRYGQYEILVAQSESEFAWEPASDGRLPTGAVQGGATGTGEPLYIGRARHEGSLTIGKVQPSHHCCYIPYAGQEICYTDYEVLVCRVIRLSY</sequence>
<dbReference type="KEGG" id="vde:111251569"/>
<dbReference type="OMA" id="HEGAMCS"/>
<dbReference type="InterPro" id="IPR006616">
    <property type="entry name" value="DM9_repeat"/>
</dbReference>
<reference evidence="1" key="1">
    <citation type="submission" date="2021-01" db="UniProtKB">
        <authorList>
            <consortium name="EnsemblMetazoa"/>
        </authorList>
    </citation>
    <scope>IDENTIFICATION</scope>
</reference>
<dbReference type="PANTHER" id="PTHR31649:SF1">
    <property type="entry name" value="FARNESOIC ACID O-METHYL TRANSFERASE DOMAIN-CONTAINING PROTEIN"/>
    <property type="match status" value="1"/>
</dbReference>
<dbReference type="SMART" id="SM00696">
    <property type="entry name" value="DM9"/>
    <property type="match status" value="2"/>
</dbReference>